<dbReference type="OrthoDB" id="9814116at2"/>
<dbReference type="Proteomes" id="UP000239735">
    <property type="component" value="Unassembled WGS sequence"/>
</dbReference>
<gene>
    <name evidence="3" type="ORF">SBA5_170023</name>
</gene>
<protein>
    <recommendedName>
        <fullName evidence="5">Superinfection immunity protein</fullName>
    </recommendedName>
</protein>
<keyword evidence="2" id="KW-1133">Transmembrane helix</keyword>
<name>A0A2N9L6A0_9BACT</name>
<dbReference type="EMBL" id="OKRB01000072">
    <property type="protein sequence ID" value="SPE18770.1"/>
    <property type="molecule type" value="Genomic_DNA"/>
</dbReference>
<evidence type="ECO:0008006" key="5">
    <source>
        <dbReference type="Google" id="ProtNLM"/>
    </source>
</evidence>
<reference evidence="4" key="1">
    <citation type="submission" date="2018-02" db="EMBL/GenBank/DDBJ databases">
        <authorList>
            <person name="Hausmann B."/>
        </authorList>
    </citation>
    <scope>NUCLEOTIDE SEQUENCE [LARGE SCALE GENOMIC DNA]</scope>
    <source>
        <strain evidence="4">Peat soil MAG SbA5</strain>
    </source>
</reference>
<dbReference type="InterPro" id="IPR016410">
    <property type="entry name" value="Phage_imm"/>
</dbReference>
<feature type="transmembrane region" description="Helical" evidence="2">
    <location>
        <begin position="7"/>
        <end position="26"/>
    </location>
</feature>
<proteinExistence type="predicted"/>
<sequence length="110" mass="11752">MNNLLRVILIGGLVACAIVVAALGLVRHDADLMAPVNLVLFVVGILVYFLPTGLAMYRDCKATVWIAVVNVLLGWTIFGWFIALGWSASGKTREPGHPIGTPPTHPVPGH</sequence>
<keyword evidence="2" id="KW-0812">Transmembrane</keyword>
<evidence type="ECO:0000313" key="3">
    <source>
        <dbReference type="EMBL" id="SPE18770.1"/>
    </source>
</evidence>
<dbReference type="AlphaFoldDB" id="A0A2N9L6A0"/>
<evidence type="ECO:0000313" key="4">
    <source>
        <dbReference type="Proteomes" id="UP000239735"/>
    </source>
</evidence>
<keyword evidence="2" id="KW-0472">Membrane</keyword>
<evidence type="ECO:0000256" key="2">
    <source>
        <dbReference type="SAM" id="Phobius"/>
    </source>
</evidence>
<feature type="transmembrane region" description="Helical" evidence="2">
    <location>
        <begin position="32"/>
        <end position="50"/>
    </location>
</feature>
<evidence type="ECO:0000256" key="1">
    <source>
        <dbReference type="SAM" id="MobiDB-lite"/>
    </source>
</evidence>
<dbReference type="Pfam" id="PF14373">
    <property type="entry name" value="Imm_superinfect"/>
    <property type="match status" value="1"/>
</dbReference>
<feature type="region of interest" description="Disordered" evidence="1">
    <location>
        <begin position="91"/>
        <end position="110"/>
    </location>
</feature>
<organism evidence="3 4">
    <name type="scientific">Candidatus Sulfuritelmatomonas gaucii</name>
    <dbReference type="NCBI Taxonomy" id="2043161"/>
    <lineage>
        <taxon>Bacteria</taxon>
        <taxon>Pseudomonadati</taxon>
        <taxon>Acidobacteriota</taxon>
        <taxon>Terriglobia</taxon>
        <taxon>Terriglobales</taxon>
        <taxon>Acidobacteriaceae</taxon>
        <taxon>Candidatus Sulfuritelmatomonas</taxon>
    </lineage>
</organism>
<accession>A0A2N9L6A0</accession>
<feature type="compositionally biased region" description="Pro residues" evidence="1">
    <location>
        <begin position="100"/>
        <end position="110"/>
    </location>
</feature>
<feature type="transmembrane region" description="Helical" evidence="2">
    <location>
        <begin position="62"/>
        <end position="83"/>
    </location>
</feature>